<keyword evidence="2" id="KW-1185">Reference proteome</keyword>
<dbReference type="Proteomes" id="UP000249239">
    <property type="component" value="Unassembled WGS sequence"/>
</dbReference>
<sequence length="67" mass="8180">MKPNHRYAHISSLKALRQEETKLHYQSLLAEKSMALKVMELRYEFDPQRWASLIGDKLFWFMTRFFD</sequence>
<dbReference type="RefSeq" id="WP_111446343.1">
    <property type="nucleotide sequence ID" value="NZ_QKZK01000022.1"/>
</dbReference>
<proteinExistence type="predicted"/>
<dbReference type="AlphaFoldDB" id="A0A2W7N158"/>
<organism evidence="1 2">
    <name type="scientific">Breznakibacter xylanolyticus</name>
    <dbReference type="NCBI Taxonomy" id="990"/>
    <lineage>
        <taxon>Bacteria</taxon>
        <taxon>Pseudomonadati</taxon>
        <taxon>Bacteroidota</taxon>
        <taxon>Bacteroidia</taxon>
        <taxon>Marinilabiliales</taxon>
        <taxon>Marinilabiliaceae</taxon>
        <taxon>Breznakibacter</taxon>
    </lineage>
</organism>
<evidence type="ECO:0000313" key="1">
    <source>
        <dbReference type="EMBL" id="PZX13810.1"/>
    </source>
</evidence>
<reference evidence="1 2" key="1">
    <citation type="submission" date="2018-06" db="EMBL/GenBank/DDBJ databases">
        <title>Genomic Encyclopedia of Archaeal and Bacterial Type Strains, Phase II (KMG-II): from individual species to whole genera.</title>
        <authorList>
            <person name="Goeker M."/>
        </authorList>
    </citation>
    <scope>NUCLEOTIDE SEQUENCE [LARGE SCALE GENOMIC DNA]</scope>
    <source>
        <strain evidence="1 2">DSM 6779</strain>
    </source>
</reference>
<dbReference type="EMBL" id="QKZK01000022">
    <property type="protein sequence ID" value="PZX13810.1"/>
    <property type="molecule type" value="Genomic_DNA"/>
</dbReference>
<accession>A0A2W7N158</accession>
<evidence type="ECO:0000313" key="2">
    <source>
        <dbReference type="Proteomes" id="UP000249239"/>
    </source>
</evidence>
<gene>
    <name evidence="1" type="ORF">LX69_02488</name>
</gene>
<name>A0A2W7N158_9BACT</name>
<comment type="caution">
    <text evidence="1">The sequence shown here is derived from an EMBL/GenBank/DDBJ whole genome shotgun (WGS) entry which is preliminary data.</text>
</comment>
<protein>
    <submittedName>
        <fullName evidence="1">Uncharacterized protein</fullName>
    </submittedName>
</protein>